<evidence type="ECO:0000313" key="16">
    <source>
        <dbReference type="Proteomes" id="UP001465755"/>
    </source>
</evidence>
<dbReference type="PIRSF" id="PIRSF001492">
    <property type="entry name" value="IPGAM"/>
    <property type="match status" value="1"/>
</dbReference>
<dbReference type="GO" id="GO:0004619">
    <property type="term" value="F:phosphoglycerate mutase activity"/>
    <property type="evidence" value="ECO:0007669"/>
    <property type="project" value="UniProtKB-EC"/>
</dbReference>
<evidence type="ECO:0000313" key="15">
    <source>
        <dbReference type="EMBL" id="KAK9809477.1"/>
    </source>
</evidence>
<feature type="binding site" evidence="12">
    <location>
        <position position="386"/>
    </location>
    <ligand>
        <name>Mn(2+)</name>
        <dbReference type="ChEBI" id="CHEBI:29035"/>
        <label>1</label>
    </ligand>
</feature>
<sequence length="511" mass="56468">MPEDFKLPPHKLIPASDKPFLVIVLDGFGEDQEDEFNAVYRAEMPCLNSLKKNAPDKYILVKAHGTAVGLPSDADMGNSEVGHNALDGGVHSRYDQLHQMLTGAVKHGAKKIRVHTLTDGRDCDDGSSVKHMKLLVKDLKELEKEGCDAKVASGGGRMRVTMDRYESDWNIVKRGYEAHVLGEAPCKYTDPEEAIKELRKPKESGGKPISDQWLESFVITDDSGKPVGTIEDGDAVIIFNFRADRVVEISKALEYEKFDGFERKRFPKITLAGVMQYDGELKLPKIYLVPPPHIEKPTGQYAVANGISTYAVSESQKIGHVTFFWNGNRSGYFNDKLEKYHEIKSDQNIAFNEKPKMKCREITDDAIAALKSGKWKHVRLNFPNPDMVGHTGDLEATIEACSAVDKCVKELLDCVDELGGRWLVTADHGNAECMVQRDKKGKPMYEDGKHLPLTSHTLAPVLVAIGGPGLPEGVKFNHKLDTPGLANVGPTILNLMGFEAPPHMEPTLIAS</sequence>
<comment type="cofactor">
    <cofactor evidence="2">
        <name>Mn(2+)</name>
        <dbReference type="ChEBI" id="CHEBI:29035"/>
    </cofactor>
</comment>
<dbReference type="GO" id="GO:0005737">
    <property type="term" value="C:cytoplasm"/>
    <property type="evidence" value="ECO:0007669"/>
    <property type="project" value="InterPro"/>
</dbReference>
<dbReference type="CDD" id="cd16010">
    <property type="entry name" value="iPGM"/>
    <property type="match status" value="1"/>
</dbReference>
<comment type="similarity">
    <text evidence="4">Belongs to the BPG-independent phosphoglycerate mutase family.</text>
</comment>
<feature type="binding site" evidence="12">
    <location>
        <position position="456"/>
    </location>
    <ligand>
        <name>Mn(2+)</name>
        <dbReference type="ChEBI" id="CHEBI:29035"/>
        <label>1</label>
    </ligand>
</feature>
<keyword evidence="6 12" id="KW-0479">Metal-binding</keyword>
<dbReference type="Pfam" id="PF01676">
    <property type="entry name" value="Metalloenzyme"/>
    <property type="match status" value="1"/>
</dbReference>
<comment type="caution">
    <text evidence="15">The sequence shown here is derived from an EMBL/GenBank/DDBJ whole genome shotgun (WGS) entry which is preliminary data.</text>
</comment>
<name>A0AAW1PKU1_9CHLO</name>
<dbReference type="FunFam" id="3.40.1450.10:FF:000002">
    <property type="entry name" value="2,3-bisphosphoglycerate-independent phosphoglycerate mutase"/>
    <property type="match status" value="1"/>
</dbReference>
<dbReference type="InterPro" id="IPR005995">
    <property type="entry name" value="Pgm_bpd_ind"/>
</dbReference>
<evidence type="ECO:0000256" key="9">
    <source>
        <dbReference type="ARBA" id="ARBA00023235"/>
    </source>
</evidence>
<dbReference type="SUPFAM" id="SSF64158">
    <property type="entry name" value="2,3-Bisphosphoglycerate-independent phosphoglycerate mutase, substrate-binding domain"/>
    <property type="match status" value="1"/>
</dbReference>
<dbReference type="GO" id="GO:0010037">
    <property type="term" value="P:response to carbon dioxide"/>
    <property type="evidence" value="ECO:0007669"/>
    <property type="project" value="UniProtKB-ARBA"/>
</dbReference>
<feature type="binding site" evidence="11">
    <location>
        <position position="157"/>
    </location>
    <ligand>
        <name>substrate</name>
    </ligand>
</feature>
<feature type="binding site" evidence="12">
    <location>
        <position position="390"/>
    </location>
    <ligand>
        <name>Mn(2+)</name>
        <dbReference type="ChEBI" id="CHEBI:29035"/>
        <label>1</label>
    </ligand>
</feature>
<dbReference type="PANTHER" id="PTHR31637:SF0">
    <property type="entry name" value="2,3-BISPHOSPHOGLYCERATE-INDEPENDENT PHOSPHOGLYCERATE MUTASE"/>
    <property type="match status" value="1"/>
</dbReference>
<accession>A0AAW1PKU1</accession>
<dbReference type="GO" id="GO:0006007">
    <property type="term" value="P:glucose catabolic process"/>
    <property type="evidence" value="ECO:0007669"/>
    <property type="project" value="InterPro"/>
</dbReference>
<dbReference type="GO" id="GO:0006096">
    <property type="term" value="P:glycolytic process"/>
    <property type="evidence" value="ECO:0007669"/>
    <property type="project" value="UniProtKB-KW"/>
</dbReference>
<dbReference type="Gene3D" id="3.40.1450.10">
    <property type="entry name" value="BPG-independent phosphoglycerate mutase, domain B"/>
    <property type="match status" value="1"/>
</dbReference>
<evidence type="ECO:0000259" key="14">
    <source>
        <dbReference type="Pfam" id="PF06415"/>
    </source>
</evidence>
<evidence type="ECO:0000256" key="6">
    <source>
        <dbReference type="ARBA" id="ARBA00022723"/>
    </source>
</evidence>
<dbReference type="SUPFAM" id="SSF53649">
    <property type="entry name" value="Alkaline phosphatase-like"/>
    <property type="match status" value="1"/>
</dbReference>
<evidence type="ECO:0000256" key="3">
    <source>
        <dbReference type="ARBA" id="ARBA00004798"/>
    </source>
</evidence>
<dbReference type="Pfam" id="PF06415">
    <property type="entry name" value="iPGM_N"/>
    <property type="match status" value="1"/>
</dbReference>
<feature type="domain" description="BPG-independent PGAM N-terminal" evidence="14">
    <location>
        <begin position="87"/>
        <end position="278"/>
    </location>
</feature>
<feature type="binding site" evidence="12">
    <location>
        <position position="26"/>
    </location>
    <ligand>
        <name>Mn(2+)</name>
        <dbReference type="ChEBI" id="CHEBI:29035"/>
        <label>2</label>
    </ligand>
</feature>
<dbReference type="Gene3D" id="3.40.720.10">
    <property type="entry name" value="Alkaline Phosphatase, subunit A"/>
    <property type="match status" value="2"/>
</dbReference>
<comment type="catalytic activity">
    <reaction evidence="1">
        <text>(2R)-2-phosphoglycerate = (2R)-3-phosphoglycerate</text>
        <dbReference type="Rhea" id="RHEA:15901"/>
        <dbReference type="ChEBI" id="CHEBI:58272"/>
        <dbReference type="ChEBI" id="CHEBI:58289"/>
        <dbReference type="EC" id="5.4.2.12"/>
    </reaction>
</comment>
<dbReference type="AlphaFoldDB" id="A0AAW1PKU1"/>
<gene>
    <name evidence="15" type="ORF">WJX73_001501</name>
</gene>
<dbReference type="EC" id="5.4.2.12" evidence="5"/>
<proteinExistence type="inferred from homology"/>
<dbReference type="GO" id="GO:0030145">
    <property type="term" value="F:manganese ion binding"/>
    <property type="evidence" value="ECO:0007669"/>
    <property type="project" value="InterPro"/>
</dbReference>
<feature type="binding site" evidence="12">
    <location>
        <position position="428"/>
    </location>
    <ligand>
        <name>Mn(2+)</name>
        <dbReference type="ChEBI" id="CHEBI:29035"/>
        <label>2</label>
    </ligand>
</feature>
<feature type="binding site" evidence="11">
    <location>
        <begin position="242"/>
        <end position="245"/>
    </location>
    <ligand>
        <name>substrate</name>
    </ligand>
</feature>
<evidence type="ECO:0000256" key="12">
    <source>
        <dbReference type="PIRSR" id="PIRSR001492-3"/>
    </source>
</evidence>
<protein>
    <recommendedName>
        <fullName evidence="5">phosphoglycerate mutase (2,3-diphosphoglycerate-independent)</fullName>
        <ecNumber evidence="5">5.4.2.12</ecNumber>
    </recommendedName>
</protein>
<evidence type="ECO:0000256" key="10">
    <source>
        <dbReference type="PIRSR" id="PIRSR001492-1"/>
    </source>
</evidence>
<dbReference type="Proteomes" id="UP001465755">
    <property type="component" value="Unassembled WGS sequence"/>
</dbReference>
<feature type="binding site" evidence="12">
    <location>
        <position position="427"/>
    </location>
    <ligand>
        <name>Mn(2+)</name>
        <dbReference type="ChEBI" id="CHEBI:29035"/>
        <label>2</label>
    </ligand>
</feature>
<evidence type="ECO:0000256" key="7">
    <source>
        <dbReference type="ARBA" id="ARBA00023152"/>
    </source>
</evidence>
<evidence type="ECO:0000256" key="11">
    <source>
        <dbReference type="PIRSR" id="PIRSR001492-2"/>
    </source>
</evidence>
<evidence type="ECO:0000256" key="2">
    <source>
        <dbReference type="ARBA" id="ARBA00001936"/>
    </source>
</evidence>
<feature type="domain" description="Metalloenzyme" evidence="13">
    <location>
        <begin position="18"/>
        <end position="499"/>
    </location>
</feature>
<keyword evidence="16" id="KW-1185">Reference proteome</keyword>
<feature type="binding site" evidence="11">
    <location>
        <position position="91"/>
    </location>
    <ligand>
        <name>substrate</name>
    </ligand>
</feature>
<evidence type="ECO:0000256" key="8">
    <source>
        <dbReference type="ARBA" id="ARBA00023211"/>
    </source>
</evidence>
<feature type="binding site" evidence="11">
    <location>
        <position position="317"/>
    </location>
    <ligand>
        <name>substrate</name>
    </ligand>
</feature>
<dbReference type="InterPro" id="IPR036646">
    <property type="entry name" value="PGAM_B_sf"/>
</dbReference>
<comment type="pathway">
    <text evidence="3">Carbohydrate degradation; glycolysis; pyruvate from D-glyceraldehyde 3-phosphate: step 3/5.</text>
</comment>
<keyword evidence="9" id="KW-0413">Isomerase</keyword>
<dbReference type="InterPro" id="IPR011258">
    <property type="entry name" value="BPG-indep_PGM_N"/>
</dbReference>
<dbReference type="EMBL" id="JALJOQ010000019">
    <property type="protein sequence ID" value="KAK9809477.1"/>
    <property type="molecule type" value="Genomic_DNA"/>
</dbReference>
<dbReference type="PANTHER" id="PTHR31637">
    <property type="entry name" value="2,3-BISPHOSPHOGLYCERATE-INDEPENDENT PHOSPHOGLYCERATE MUTASE"/>
    <property type="match status" value="1"/>
</dbReference>
<dbReference type="InterPro" id="IPR017850">
    <property type="entry name" value="Alkaline_phosphatase_core_sf"/>
</dbReference>
<reference evidence="15 16" key="1">
    <citation type="journal article" date="2024" name="Nat. Commun.">
        <title>Phylogenomics reveals the evolutionary origins of lichenization in chlorophyte algae.</title>
        <authorList>
            <person name="Puginier C."/>
            <person name="Libourel C."/>
            <person name="Otte J."/>
            <person name="Skaloud P."/>
            <person name="Haon M."/>
            <person name="Grisel S."/>
            <person name="Petersen M."/>
            <person name="Berrin J.G."/>
            <person name="Delaux P.M."/>
            <person name="Dal Grande F."/>
            <person name="Keller J."/>
        </authorList>
    </citation>
    <scope>NUCLEOTIDE SEQUENCE [LARGE SCALE GENOMIC DNA]</scope>
    <source>
        <strain evidence="15 16">SAG 2036</strain>
    </source>
</reference>
<feature type="active site" description="Phosphoserine intermediate" evidence="10">
    <location>
        <position position="79"/>
    </location>
</feature>
<keyword evidence="7" id="KW-0324">Glycolysis</keyword>
<dbReference type="InterPro" id="IPR006124">
    <property type="entry name" value="Metalloenzyme"/>
</dbReference>
<feature type="binding site" evidence="11">
    <location>
        <position position="164"/>
    </location>
    <ligand>
        <name>substrate</name>
    </ligand>
</feature>
<keyword evidence="8 12" id="KW-0464">Manganese</keyword>
<evidence type="ECO:0000256" key="4">
    <source>
        <dbReference type="ARBA" id="ARBA00008819"/>
    </source>
</evidence>
<evidence type="ECO:0000259" key="13">
    <source>
        <dbReference type="Pfam" id="PF01676"/>
    </source>
</evidence>
<evidence type="ECO:0000256" key="5">
    <source>
        <dbReference type="ARBA" id="ARBA00012026"/>
    </source>
</evidence>
<feature type="binding site" evidence="12">
    <location>
        <position position="79"/>
    </location>
    <ligand>
        <name>Mn(2+)</name>
        <dbReference type="ChEBI" id="CHEBI:29035"/>
        <label>2</label>
    </ligand>
</feature>
<organism evidence="15 16">
    <name type="scientific">Symbiochloris irregularis</name>
    <dbReference type="NCBI Taxonomy" id="706552"/>
    <lineage>
        <taxon>Eukaryota</taxon>
        <taxon>Viridiplantae</taxon>
        <taxon>Chlorophyta</taxon>
        <taxon>core chlorophytes</taxon>
        <taxon>Trebouxiophyceae</taxon>
        <taxon>Trebouxiales</taxon>
        <taxon>Trebouxiaceae</taxon>
        <taxon>Symbiochloris</taxon>
    </lineage>
</organism>
<evidence type="ECO:0000256" key="1">
    <source>
        <dbReference type="ARBA" id="ARBA00000370"/>
    </source>
</evidence>
<feature type="binding site" evidence="11">
    <location>
        <begin position="121"/>
        <end position="122"/>
    </location>
    <ligand>
        <name>substrate</name>
    </ligand>
</feature>